<accession>A0AA35WPK2</accession>
<dbReference type="EMBL" id="CASHTH010001922">
    <property type="protein sequence ID" value="CAI8021940.1"/>
    <property type="molecule type" value="Genomic_DNA"/>
</dbReference>
<reference evidence="2" key="1">
    <citation type="submission" date="2023-03" db="EMBL/GenBank/DDBJ databases">
        <authorList>
            <person name="Steffen K."/>
            <person name="Cardenas P."/>
        </authorList>
    </citation>
    <scope>NUCLEOTIDE SEQUENCE</scope>
</reference>
<keyword evidence="1" id="KW-0812">Transmembrane</keyword>
<proteinExistence type="predicted"/>
<gene>
    <name evidence="2" type="ORF">GBAR_LOCUS12927</name>
</gene>
<feature type="transmembrane region" description="Helical" evidence="1">
    <location>
        <begin position="41"/>
        <end position="61"/>
    </location>
</feature>
<keyword evidence="1" id="KW-0472">Membrane</keyword>
<comment type="caution">
    <text evidence="2">The sequence shown here is derived from an EMBL/GenBank/DDBJ whole genome shotgun (WGS) entry which is preliminary data.</text>
</comment>
<keyword evidence="3" id="KW-1185">Reference proteome</keyword>
<evidence type="ECO:0000313" key="3">
    <source>
        <dbReference type="Proteomes" id="UP001174909"/>
    </source>
</evidence>
<sequence length="89" mass="10114">MPVVYSHCWSRTVMESLTERGLKPPDHVVLDDHRNKGLCPLSLLLSSTLTVLVSYCCRYILLYANNIRQTAQLYSGEFNEKRASLGVIQ</sequence>
<organism evidence="2 3">
    <name type="scientific">Geodia barretti</name>
    <name type="common">Barrett's horny sponge</name>
    <dbReference type="NCBI Taxonomy" id="519541"/>
    <lineage>
        <taxon>Eukaryota</taxon>
        <taxon>Metazoa</taxon>
        <taxon>Porifera</taxon>
        <taxon>Demospongiae</taxon>
        <taxon>Heteroscleromorpha</taxon>
        <taxon>Tetractinellida</taxon>
        <taxon>Astrophorina</taxon>
        <taxon>Geodiidae</taxon>
        <taxon>Geodia</taxon>
    </lineage>
</organism>
<evidence type="ECO:0000256" key="1">
    <source>
        <dbReference type="SAM" id="Phobius"/>
    </source>
</evidence>
<name>A0AA35WPK2_GEOBA</name>
<protein>
    <submittedName>
        <fullName evidence="2">Uncharacterized protein</fullName>
    </submittedName>
</protein>
<dbReference type="Proteomes" id="UP001174909">
    <property type="component" value="Unassembled WGS sequence"/>
</dbReference>
<evidence type="ECO:0000313" key="2">
    <source>
        <dbReference type="EMBL" id="CAI8021940.1"/>
    </source>
</evidence>
<keyword evidence="1" id="KW-1133">Transmembrane helix</keyword>
<feature type="non-terminal residue" evidence="2">
    <location>
        <position position="1"/>
    </location>
</feature>
<dbReference type="AlphaFoldDB" id="A0AA35WPK2"/>